<organism evidence="6 7">
    <name type="scientific">Cupriavidus basilensis</name>
    <dbReference type="NCBI Taxonomy" id="68895"/>
    <lineage>
        <taxon>Bacteria</taxon>
        <taxon>Pseudomonadati</taxon>
        <taxon>Pseudomonadota</taxon>
        <taxon>Betaproteobacteria</taxon>
        <taxon>Burkholderiales</taxon>
        <taxon>Burkholderiaceae</taxon>
        <taxon>Cupriavidus</taxon>
    </lineage>
</organism>
<gene>
    <name evidence="6" type="ORF">P3W85_04690</name>
</gene>
<evidence type="ECO:0000256" key="3">
    <source>
        <dbReference type="ARBA" id="ARBA00023102"/>
    </source>
</evidence>
<dbReference type="InterPro" id="IPR011060">
    <property type="entry name" value="RibuloseP-bd_barrel"/>
</dbReference>
<sequence>MHIIPVIDLLGGRVVRAVRGQRDQYRPIVSRLHPGSDPLELARAMLAHCASATLYIADLDALTGRAVQVEALRALCGALPETELWLDGGFADAAQASAALDSLRGAGARVVPVFGSETLSEPPAAAGSAPPFDTWPDAVLSLDRRHGMPLGNAAWWQASAAWPAQLIVMALDRVGAFEGPDLDTLAAIRAQAGAGRRLVGAGGIRDGDDLAAAARAGASAWLVASAI</sequence>
<evidence type="ECO:0000313" key="7">
    <source>
        <dbReference type="Proteomes" id="UP001216674"/>
    </source>
</evidence>
<dbReference type="SUPFAM" id="SSF51366">
    <property type="entry name" value="Ribulose-phoshate binding barrel"/>
    <property type="match status" value="1"/>
</dbReference>
<keyword evidence="7" id="KW-1185">Reference proteome</keyword>
<accession>A0ABT6AI16</accession>
<dbReference type="RefSeq" id="WP_276263905.1">
    <property type="nucleotide sequence ID" value="NZ_JARJLM010000082.1"/>
</dbReference>
<keyword evidence="2 5" id="KW-0028">Amino-acid biosynthesis</keyword>
<dbReference type="Pfam" id="PF00977">
    <property type="entry name" value="His_biosynth"/>
    <property type="match status" value="1"/>
</dbReference>
<feature type="non-terminal residue" evidence="6">
    <location>
        <position position="227"/>
    </location>
</feature>
<evidence type="ECO:0000256" key="5">
    <source>
        <dbReference type="RuleBase" id="RU003657"/>
    </source>
</evidence>
<dbReference type="PANTHER" id="PTHR43090">
    <property type="entry name" value="1-(5-PHOSPHORIBOSYL)-5-[(5-PHOSPHORIBOSYLAMINO)METHYLIDENEAMINO] IMIDAZOLE-4-CARBOXAMIDE ISOMERASE"/>
    <property type="match status" value="1"/>
</dbReference>
<name>A0ABT6AI16_9BURK</name>
<dbReference type="InterPro" id="IPR013785">
    <property type="entry name" value="Aldolase_TIM"/>
</dbReference>
<evidence type="ECO:0000313" key="6">
    <source>
        <dbReference type="EMBL" id="MDF3832251.1"/>
    </source>
</evidence>
<evidence type="ECO:0000256" key="1">
    <source>
        <dbReference type="ARBA" id="ARBA00009667"/>
    </source>
</evidence>
<dbReference type="InterPro" id="IPR006062">
    <property type="entry name" value="His_biosynth"/>
</dbReference>
<dbReference type="PANTHER" id="PTHR43090:SF2">
    <property type="entry name" value="1-(5-PHOSPHORIBOSYL)-5-[(5-PHOSPHORIBOSYLAMINO)METHYLIDENEAMINO] IMIDAZOLE-4-CARBOXAMIDE ISOMERASE"/>
    <property type="match status" value="1"/>
</dbReference>
<dbReference type="Proteomes" id="UP001216674">
    <property type="component" value="Unassembled WGS sequence"/>
</dbReference>
<evidence type="ECO:0000256" key="2">
    <source>
        <dbReference type="ARBA" id="ARBA00022605"/>
    </source>
</evidence>
<keyword evidence="3 5" id="KW-0368">Histidine biosynthesis</keyword>
<dbReference type="Gene3D" id="3.20.20.70">
    <property type="entry name" value="Aldolase class I"/>
    <property type="match status" value="1"/>
</dbReference>
<protein>
    <submittedName>
        <fullName evidence="6">HisA/HisF-related TIM barrel protein</fullName>
    </submittedName>
</protein>
<dbReference type="EMBL" id="JARJLM010000082">
    <property type="protein sequence ID" value="MDF3832251.1"/>
    <property type="molecule type" value="Genomic_DNA"/>
</dbReference>
<comment type="pathway">
    <text evidence="4">Amino-acid biosynthesis.</text>
</comment>
<reference evidence="6 7" key="1">
    <citation type="submission" date="2023-03" db="EMBL/GenBank/DDBJ databases">
        <title>Draft assemblies of triclosan tolerant bacteria isolated from returned activated sludge.</title>
        <authorList>
            <person name="Van Hamelsveld S."/>
        </authorList>
    </citation>
    <scope>NUCLEOTIDE SEQUENCE [LARGE SCALE GENOMIC DNA]</scope>
    <source>
        <strain evidence="6 7">GW210010_S58</strain>
    </source>
</reference>
<evidence type="ECO:0000256" key="4">
    <source>
        <dbReference type="ARBA" id="ARBA00029440"/>
    </source>
</evidence>
<dbReference type="InterPro" id="IPR044524">
    <property type="entry name" value="Isoase_HisA-like"/>
</dbReference>
<comment type="similarity">
    <text evidence="1 5">Belongs to the HisA/HisF family.</text>
</comment>
<proteinExistence type="inferred from homology"/>
<comment type="caution">
    <text evidence="6">The sequence shown here is derived from an EMBL/GenBank/DDBJ whole genome shotgun (WGS) entry which is preliminary data.</text>
</comment>